<dbReference type="EMBL" id="CABVQI010000008">
    <property type="protein sequence ID" value="VWC86376.1"/>
    <property type="molecule type" value="Genomic_DNA"/>
</dbReference>
<name>A0A6P2VTU3_BURL3</name>
<dbReference type="RefSeq" id="WP_175044242.1">
    <property type="nucleotide sequence ID" value="NZ_CABVQI010000008.1"/>
</dbReference>
<dbReference type="Proteomes" id="UP000494274">
    <property type="component" value="Unassembled WGS sequence"/>
</dbReference>
<dbReference type="AlphaFoldDB" id="A0A6P2VTU3"/>
<sequence length="228" mass="24700">MSEALDIAAEAILANLLKDFTQRSLGSDALHSGYIGPTISAIKHEILASEDYTNVDFDLALKQLEEQRFVDTGPWKAFENDPYSSVVFIGGFSAREYVYLTERGYRQAKPSSRTRDSSQSGASVHISGGTFNQSQIGIGDNVHQHLSVDISNDAATVDYLLDLLKRSGQPVDDAARSHITEMVSNANAGNLATVKPVFQRFFGAVGDGVKQIAWGVITAIITKQIGMS</sequence>
<protein>
    <recommendedName>
        <fullName evidence="3">AbiTii domain-containing protein</fullName>
    </recommendedName>
</protein>
<evidence type="ECO:0008006" key="3">
    <source>
        <dbReference type="Google" id="ProtNLM"/>
    </source>
</evidence>
<gene>
    <name evidence="1" type="ORF">BLA18112_03002</name>
</gene>
<evidence type="ECO:0000313" key="2">
    <source>
        <dbReference type="Proteomes" id="UP000494274"/>
    </source>
</evidence>
<organism evidence="1 2">
    <name type="scientific">Burkholderia lata (strain ATCC 17760 / DSM 23089 / LMG 22485 / NCIMB 9086 / R18194 / 383)</name>
    <dbReference type="NCBI Taxonomy" id="482957"/>
    <lineage>
        <taxon>Bacteria</taxon>
        <taxon>Pseudomonadati</taxon>
        <taxon>Pseudomonadota</taxon>
        <taxon>Betaproteobacteria</taxon>
        <taxon>Burkholderiales</taxon>
        <taxon>Burkholderiaceae</taxon>
        <taxon>Burkholderia</taxon>
        <taxon>Burkholderia cepacia complex</taxon>
    </lineage>
</organism>
<reference evidence="1 2" key="1">
    <citation type="submission" date="2019-09" db="EMBL/GenBank/DDBJ databases">
        <authorList>
            <person name="Depoorter E."/>
        </authorList>
    </citation>
    <scope>NUCLEOTIDE SEQUENCE [LARGE SCALE GENOMIC DNA]</scope>
    <source>
        <strain evidence="1">R-18112</strain>
    </source>
</reference>
<proteinExistence type="predicted"/>
<accession>A0A6P2VTU3</accession>
<evidence type="ECO:0000313" key="1">
    <source>
        <dbReference type="EMBL" id="VWC86376.1"/>
    </source>
</evidence>